<proteinExistence type="predicted"/>
<gene>
    <name evidence="2" type="ORF">AVEN_274593_1</name>
</gene>
<dbReference type="EMBL" id="BGPR01092118">
    <property type="protein sequence ID" value="GBM25981.1"/>
    <property type="molecule type" value="Genomic_DNA"/>
</dbReference>
<feature type="compositionally biased region" description="Polar residues" evidence="1">
    <location>
        <begin position="109"/>
        <end position="119"/>
    </location>
</feature>
<reference evidence="2 3" key="1">
    <citation type="journal article" date="2019" name="Sci. Rep.">
        <title>Orb-weaving spider Araneus ventricosus genome elucidates the spidroin gene catalogue.</title>
        <authorList>
            <person name="Kono N."/>
            <person name="Nakamura H."/>
            <person name="Ohtoshi R."/>
            <person name="Moran D.A.P."/>
            <person name="Shinohara A."/>
            <person name="Yoshida Y."/>
            <person name="Fujiwara M."/>
            <person name="Mori M."/>
            <person name="Tomita M."/>
            <person name="Arakawa K."/>
        </authorList>
    </citation>
    <scope>NUCLEOTIDE SEQUENCE [LARGE SCALE GENOMIC DNA]</scope>
</reference>
<dbReference type="Proteomes" id="UP000499080">
    <property type="component" value="Unassembled WGS sequence"/>
</dbReference>
<accession>A0A4Y2EAM9</accession>
<dbReference type="AlphaFoldDB" id="A0A4Y2EAM9"/>
<evidence type="ECO:0000313" key="3">
    <source>
        <dbReference type="Proteomes" id="UP000499080"/>
    </source>
</evidence>
<feature type="region of interest" description="Disordered" evidence="1">
    <location>
        <begin position="1"/>
        <end position="119"/>
    </location>
</feature>
<feature type="compositionally biased region" description="Basic and acidic residues" evidence="1">
    <location>
        <begin position="81"/>
        <end position="96"/>
    </location>
</feature>
<feature type="compositionally biased region" description="Basic and acidic residues" evidence="1">
    <location>
        <begin position="56"/>
        <end position="65"/>
    </location>
</feature>
<evidence type="ECO:0000256" key="1">
    <source>
        <dbReference type="SAM" id="MobiDB-lite"/>
    </source>
</evidence>
<protein>
    <submittedName>
        <fullName evidence="2">Uncharacterized protein</fullName>
    </submittedName>
</protein>
<name>A0A4Y2EAM9_ARAVE</name>
<evidence type="ECO:0000313" key="2">
    <source>
        <dbReference type="EMBL" id="GBM25981.1"/>
    </source>
</evidence>
<keyword evidence="3" id="KW-1185">Reference proteome</keyword>
<comment type="caution">
    <text evidence="2">The sequence shown here is derived from an EMBL/GenBank/DDBJ whole genome shotgun (WGS) entry which is preliminary data.</text>
</comment>
<feature type="compositionally biased region" description="Basic and acidic residues" evidence="1">
    <location>
        <begin position="26"/>
        <end position="43"/>
    </location>
</feature>
<sequence length="119" mass="13435">MQIKRKSFGNMRPSFPGERARRKRKACFEDGCRVIPEHRRGGREYPLSAHHSTVAPDKRPDESGRHLSPPRPALMNTDRVASGDDKPRRKSSDREISSTGSAEDIVIETGQQNARVLEE</sequence>
<organism evidence="2 3">
    <name type="scientific">Araneus ventricosus</name>
    <name type="common">Orbweaver spider</name>
    <name type="synonym">Epeira ventricosa</name>
    <dbReference type="NCBI Taxonomy" id="182803"/>
    <lineage>
        <taxon>Eukaryota</taxon>
        <taxon>Metazoa</taxon>
        <taxon>Ecdysozoa</taxon>
        <taxon>Arthropoda</taxon>
        <taxon>Chelicerata</taxon>
        <taxon>Arachnida</taxon>
        <taxon>Araneae</taxon>
        <taxon>Araneomorphae</taxon>
        <taxon>Entelegynae</taxon>
        <taxon>Araneoidea</taxon>
        <taxon>Araneidae</taxon>
        <taxon>Araneus</taxon>
    </lineage>
</organism>